<feature type="domain" description="DUF1648" evidence="2">
    <location>
        <begin position="20"/>
        <end position="60"/>
    </location>
</feature>
<dbReference type="InterPro" id="IPR012867">
    <property type="entry name" value="DUF1648"/>
</dbReference>
<dbReference type="GO" id="GO:0009636">
    <property type="term" value="P:response to toxic substance"/>
    <property type="evidence" value="ECO:0007669"/>
    <property type="project" value="TreeGrafter"/>
</dbReference>
<evidence type="ECO:0000313" key="3">
    <source>
        <dbReference type="EMBL" id="QIL02917.1"/>
    </source>
</evidence>
<dbReference type="Proteomes" id="UP000502502">
    <property type="component" value="Chromosome"/>
</dbReference>
<protein>
    <submittedName>
        <fullName evidence="3">DUF1648 domain-containing protein</fullName>
    </submittedName>
</protein>
<feature type="transmembrane region" description="Helical" evidence="1">
    <location>
        <begin position="115"/>
        <end position="133"/>
    </location>
</feature>
<name>A0A6G7ZPJ7_9SPHN</name>
<dbReference type="KEGG" id="ssin:G7078_09065"/>
<reference evidence="3 4" key="1">
    <citation type="submission" date="2020-03" db="EMBL/GenBank/DDBJ databases">
        <title>Sphingomonas sp. nov., isolated from fish.</title>
        <authorList>
            <person name="Hyun D.-W."/>
            <person name="Bae J.-W."/>
        </authorList>
    </citation>
    <scope>NUCLEOTIDE SEQUENCE [LARGE SCALE GENOMIC DNA]</scope>
    <source>
        <strain evidence="3 4">HDW15C</strain>
    </source>
</reference>
<dbReference type="Pfam" id="PF13630">
    <property type="entry name" value="SdpI"/>
    <property type="match status" value="1"/>
</dbReference>
<feature type="transmembrane region" description="Helical" evidence="1">
    <location>
        <begin position="189"/>
        <end position="213"/>
    </location>
</feature>
<keyword evidence="1" id="KW-1133">Transmembrane helix</keyword>
<organism evidence="3 4">
    <name type="scientific">Sphingomonas sinipercae</name>
    <dbReference type="NCBI Taxonomy" id="2714944"/>
    <lineage>
        <taxon>Bacteria</taxon>
        <taxon>Pseudomonadati</taxon>
        <taxon>Pseudomonadota</taxon>
        <taxon>Alphaproteobacteria</taxon>
        <taxon>Sphingomonadales</taxon>
        <taxon>Sphingomonadaceae</taxon>
        <taxon>Sphingomonas</taxon>
    </lineage>
</organism>
<evidence type="ECO:0000256" key="1">
    <source>
        <dbReference type="SAM" id="Phobius"/>
    </source>
</evidence>
<evidence type="ECO:0000259" key="2">
    <source>
        <dbReference type="Pfam" id="PF07853"/>
    </source>
</evidence>
<keyword evidence="4" id="KW-1185">Reference proteome</keyword>
<dbReference type="AlphaFoldDB" id="A0A6G7ZPJ7"/>
<feature type="transmembrane region" description="Helical" evidence="1">
    <location>
        <begin position="51"/>
        <end position="74"/>
    </location>
</feature>
<dbReference type="PANTHER" id="PTHR37810">
    <property type="entry name" value="IMMUNITY PROTEIN SDPI"/>
    <property type="match status" value="1"/>
</dbReference>
<gene>
    <name evidence="3" type="ORF">G7078_09065</name>
</gene>
<feature type="transmembrane region" description="Helical" evidence="1">
    <location>
        <begin position="165"/>
        <end position="183"/>
    </location>
</feature>
<feature type="transmembrane region" description="Helical" evidence="1">
    <location>
        <begin position="86"/>
        <end position="109"/>
    </location>
</feature>
<dbReference type="PANTHER" id="PTHR37810:SF5">
    <property type="entry name" value="IMMUNITY PROTEIN SDPI"/>
    <property type="match status" value="1"/>
</dbReference>
<dbReference type="EMBL" id="CP049871">
    <property type="protein sequence ID" value="QIL02917.1"/>
    <property type="molecule type" value="Genomic_DNA"/>
</dbReference>
<dbReference type="InterPro" id="IPR025962">
    <property type="entry name" value="SdpI/YhfL"/>
</dbReference>
<dbReference type="RefSeq" id="WP_166095266.1">
    <property type="nucleotide sequence ID" value="NZ_CP049871.1"/>
</dbReference>
<sequence>MSRKIMIWASLAVIGGLLLVAFVVGSGLPGDMQLPTHWGLDGKPDSFSGKWTALLTPPAIAAGVSLLFILLPAIEPRRKGLERSEGLYVAGWAGVLLISALIELAVVAAARGWNLSAATLILGGVGALFVLLGNQLSKSRSTYTVGIRTPWTLASEEVWIKTHRLGGKLFVAGGLVMLIAALADVPASLVGTLVISVTAVVAVIPVAYSYWVWRAEVEGRNEG</sequence>
<dbReference type="PIRSF" id="PIRSF038959">
    <property type="entry name" value="SdpI"/>
    <property type="match status" value="1"/>
</dbReference>
<proteinExistence type="predicted"/>
<keyword evidence="1" id="KW-0812">Transmembrane</keyword>
<keyword evidence="1" id="KW-0472">Membrane</keyword>
<dbReference type="InterPro" id="IPR026272">
    <property type="entry name" value="SdpI"/>
</dbReference>
<dbReference type="Pfam" id="PF07853">
    <property type="entry name" value="DUF1648"/>
    <property type="match status" value="1"/>
</dbReference>
<evidence type="ECO:0000313" key="4">
    <source>
        <dbReference type="Proteomes" id="UP000502502"/>
    </source>
</evidence>
<accession>A0A6G7ZPJ7</accession>